<keyword evidence="1" id="KW-1133">Transmembrane helix</keyword>
<dbReference type="AlphaFoldDB" id="A0AAW7Z019"/>
<accession>A0AAW7Z019</accession>
<dbReference type="EMBL" id="JAUOQI010000003">
    <property type="protein sequence ID" value="MDO6576798.1"/>
    <property type="molecule type" value="Genomic_DNA"/>
</dbReference>
<feature type="transmembrane region" description="Helical" evidence="1">
    <location>
        <begin position="247"/>
        <end position="264"/>
    </location>
</feature>
<keyword evidence="1" id="KW-0472">Membrane</keyword>
<sequence length="265" mass="29794">MLKRNVIILFTLMMSFSSSAALVKFSFEGKVTDIDNIVGSFWDSSVIGAKISGYMIMDTERAIGGREETSYYWWNNIDSDPGALTTFFEILGKSYTLSGDYDYNAMYDSYVTDEFLEYGGGIDEYGDAVPDNFGLKDTEQHETIVNGEETFINKKFAFGISDSLIDFLTDFRPVPGVGEPQPDWLQEILWIDDGTIDNGKSGGGSFDYYETFDDGITSRETVADAMLYFRLNQVSTQQISPVSTPNSFVLFIIAAVMVVFRFRLR</sequence>
<feature type="chain" id="PRO_5043689898" evidence="2">
    <location>
        <begin position="21"/>
        <end position="265"/>
    </location>
</feature>
<organism evidence="3 4">
    <name type="scientific">Alteromonas stellipolaris</name>
    <dbReference type="NCBI Taxonomy" id="233316"/>
    <lineage>
        <taxon>Bacteria</taxon>
        <taxon>Pseudomonadati</taxon>
        <taxon>Pseudomonadota</taxon>
        <taxon>Gammaproteobacteria</taxon>
        <taxon>Alteromonadales</taxon>
        <taxon>Alteromonadaceae</taxon>
        <taxon>Alteromonas/Salinimonas group</taxon>
        <taxon>Alteromonas</taxon>
    </lineage>
</organism>
<evidence type="ECO:0000313" key="3">
    <source>
        <dbReference type="EMBL" id="MDO6576798.1"/>
    </source>
</evidence>
<keyword evidence="1" id="KW-0812">Transmembrane</keyword>
<dbReference type="Proteomes" id="UP001170717">
    <property type="component" value="Unassembled WGS sequence"/>
</dbReference>
<evidence type="ECO:0000313" key="4">
    <source>
        <dbReference type="Proteomes" id="UP001170717"/>
    </source>
</evidence>
<proteinExistence type="predicted"/>
<reference evidence="3" key="1">
    <citation type="submission" date="2023-07" db="EMBL/GenBank/DDBJ databases">
        <title>Genome content predicts the carbon catabolic preferences of heterotrophic bacteria.</title>
        <authorList>
            <person name="Gralka M."/>
        </authorList>
    </citation>
    <scope>NUCLEOTIDE SEQUENCE</scope>
    <source>
        <strain evidence="3">F2M12</strain>
    </source>
</reference>
<feature type="signal peptide" evidence="2">
    <location>
        <begin position="1"/>
        <end position="20"/>
    </location>
</feature>
<name>A0AAW7Z019_9ALTE</name>
<keyword evidence="2" id="KW-0732">Signal</keyword>
<evidence type="ECO:0000256" key="1">
    <source>
        <dbReference type="SAM" id="Phobius"/>
    </source>
</evidence>
<evidence type="ECO:0000256" key="2">
    <source>
        <dbReference type="SAM" id="SignalP"/>
    </source>
</evidence>
<dbReference type="RefSeq" id="WP_303538175.1">
    <property type="nucleotide sequence ID" value="NZ_JAUOQI010000003.1"/>
</dbReference>
<comment type="caution">
    <text evidence="3">The sequence shown here is derived from an EMBL/GenBank/DDBJ whole genome shotgun (WGS) entry which is preliminary data.</text>
</comment>
<protein>
    <submittedName>
        <fullName evidence="3">Uncharacterized protein</fullName>
    </submittedName>
</protein>
<gene>
    <name evidence="3" type="ORF">Q4527_05310</name>
</gene>